<keyword evidence="3" id="KW-0067">ATP-binding</keyword>
<evidence type="ECO:0000256" key="1">
    <source>
        <dbReference type="ARBA" id="ARBA00022741"/>
    </source>
</evidence>
<dbReference type="SUPFAM" id="SSF52540">
    <property type="entry name" value="P-loop containing nucleoside triphosphate hydrolases"/>
    <property type="match status" value="1"/>
</dbReference>
<feature type="domain" description="Helicase ATP-binding" evidence="4">
    <location>
        <begin position="218"/>
        <end position="399"/>
    </location>
</feature>
<dbReference type="GO" id="GO:0005634">
    <property type="term" value="C:nucleus"/>
    <property type="evidence" value="ECO:0007669"/>
    <property type="project" value="TreeGrafter"/>
</dbReference>
<evidence type="ECO:0000256" key="3">
    <source>
        <dbReference type="ARBA" id="ARBA00022840"/>
    </source>
</evidence>
<evidence type="ECO:0000313" key="7">
    <source>
        <dbReference type="Proteomes" id="UP000005240"/>
    </source>
</evidence>
<dbReference type="GO" id="GO:0008094">
    <property type="term" value="F:ATP-dependent activity, acting on DNA"/>
    <property type="evidence" value="ECO:0007669"/>
    <property type="project" value="TreeGrafter"/>
</dbReference>
<dbReference type="STRING" id="630390.A0A180GI01"/>
<dbReference type="CDD" id="cd18008">
    <property type="entry name" value="DEXDc_SHPRH-like"/>
    <property type="match status" value="1"/>
</dbReference>
<keyword evidence="2" id="KW-0378">Hydrolase</keyword>
<dbReference type="AlphaFoldDB" id="A0A180GI01"/>
<reference evidence="5" key="2">
    <citation type="submission" date="2016-05" db="EMBL/GenBank/DDBJ databases">
        <title>Comparative analysis highlights variable genome content of wheat rusts and divergence of the mating loci.</title>
        <authorList>
            <person name="Cuomo C.A."/>
            <person name="Bakkeren G."/>
            <person name="Szabo L."/>
            <person name="Khalil H."/>
            <person name="Joly D."/>
            <person name="Goldberg J."/>
            <person name="Young S."/>
            <person name="Zeng Q."/>
            <person name="Fellers J."/>
        </authorList>
    </citation>
    <scope>NUCLEOTIDE SEQUENCE [LARGE SCALE GENOMIC DNA]</scope>
    <source>
        <strain evidence="5">1-1 BBBD Race 1</strain>
    </source>
</reference>
<accession>A0A180GI01</accession>
<dbReference type="Gene3D" id="3.40.50.10810">
    <property type="entry name" value="Tandem AAA-ATPase domain"/>
    <property type="match status" value="1"/>
</dbReference>
<dbReference type="PANTHER" id="PTHR45626:SF22">
    <property type="entry name" value="DNA REPAIR PROTEIN RAD5"/>
    <property type="match status" value="1"/>
</dbReference>
<dbReference type="InterPro" id="IPR000330">
    <property type="entry name" value="SNF2_N"/>
</dbReference>
<dbReference type="OrthoDB" id="397011at2759"/>
<name>A0A180GI01_PUCT1</name>
<dbReference type="PANTHER" id="PTHR45626">
    <property type="entry name" value="TRANSCRIPTION TERMINATION FACTOR 2-RELATED"/>
    <property type="match status" value="1"/>
</dbReference>
<reference evidence="6" key="4">
    <citation type="submission" date="2025-05" db="UniProtKB">
        <authorList>
            <consortium name="EnsemblFungi"/>
        </authorList>
    </citation>
    <scope>IDENTIFICATION</scope>
    <source>
        <strain evidence="6">isolate 1-1 / race 1 (BBBD)</strain>
    </source>
</reference>
<dbReference type="EnsemblFungi" id="PTTG_27716-t43_1">
    <property type="protein sequence ID" value="PTTG_27716-t43_1-p1"/>
    <property type="gene ID" value="PTTG_27716"/>
</dbReference>
<dbReference type="EMBL" id="ADAS02000067">
    <property type="protein sequence ID" value="OAV92241.1"/>
    <property type="molecule type" value="Genomic_DNA"/>
</dbReference>
<protein>
    <submittedName>
        <fullName evidence="6">Helicase ATP-binding domain-containing protein</fullName>
    </submittedName>
</protein>
<organism evidence="5">
    <name type="scientific">Puccinia triticina (isolate 1-1 / race 1 (BBBD))</name>
    <name type="common">Brown leaf rust fungus</name>
    <dbReference type="NCBI Taxonomy" id="630390"/>
    <lineage>
        <taxon>Eukaryota</taxon>
        <taxon>Fungi</taxon>
        <taxon>Dikarya</taxon>
        <taxon>Basidiomycota</taxon>
        <taxon>Pucciniomycotina</taxon>
        <taxon>Pucciniomycetes</taxon>
        <taxon>Pucciniales</taxon>
        <taxon>Pucciniaceae</taxon>
        <taxon>Puccinia</taxon>
    </lineage>
</organism>
<dbReference type="GO" id="GO:0016787">
    <property type="term" value="F:hydrolase activity"/>
    <property type="evidence" value="ECO:0007669"/>
    <property type="project" value="UniProtKB-KW"/>
</dbReference>
<evidence type="ECO:0000259" key="4">
    <source>
        <dbReference type="PROSITE" id="PS51192"/>
    </source>
</evidence>
<evidence type="ECO:0000256" key="2">
    <source>
        <dbReference type="ARBA" id="ARBA00022801"/>
    </source>
</evidence>
<dbReference type="PROSITE" id="PS51192">
    <property type="entry name" value="HELICASE_ATP_BIND_1"/>
    <property type="match status" value="1"/>
</dbReference>
<dbReference type="GO" id="GO:0006281">
    <property type="term" value="P:DNA repair"/>
    <property type="evidence" value="ECO:0007669"/>
    <property type="project" value="TreeGrafter"/>
</dbReference>
<dbReference type="Pfam" id="PF00176">
    <property type="entry name" value="SNF2-rel_dom"/>
    <property type="match status" value="1"/>
</dbReference>
<reference evidence="6 7" key="3">
    <citation type="journal article" date="2017" name="G3 (Bethesda)">
        <title>Comparative analysis highlights variable genome content of wheat rusts and divergence of the mating loci.</title>
        <authorList>
            <person name="Cuomo C.A."/>
            <person name="Bakkeren G."/>
            <person name="Khalil H.B."/>
            <person name="Panwar V."/>
            <person name="Joly D."/>
            <person name="Linning R."/>
            <person name="Sakthikumar S."/>
            <person name="Song X."/>
            <person name="Adiconis X."/>
            <person name="Fan L."/>
            <person name="Goldberg J.M."/>
            <person name="Levin J.Z."/>
            <person name="Young S."/>
            <person name="Zeng Q."/>
            <person name="Anikster Y."/>
            <person name="Bruce M."/>
            <person name="Wang M."/>
            <person name="Yin C."/>
            <person name="McCallum B."/>
            <person name="Szabo L.J."/>
            <person name="Hulbert S."/>
            <person name="Chen X."/>
            <person name="Fellers J.P."/>
        </authorList>
    </citation>
    <scope>NUCLEOTIDE SEQUENCE</scope>
    <source>
        <strain evidence="6">isolate 1-1 / race 1 (BBBD)</strain>
        <strain evidence="7">Isolate 1-1 / race 1 (BBBD)</strain>
    </source>
</reference>
<evidence type="ECO:0000313" key="6">
    <source>
        <dbReference type="EnsemblFungi" id="PTTG_27716-t43_1-p1"/>
    </source>
</evidence>
<gene>
    <name evidence="5" type="ORF">PTTG_27716</name>
</gene>
<dbReference type="VEuPathDB" id="FungiDB:PTTG_27716"/>
<dbReference type="InterPro" id="IPR050628">
    <property type="entry name" value="SNF2_RAD54_helicase_TF"/>
</dbReference>
<reference evidence="5" key="1">
    <citation type="submission" date="2009-11" db="EMBL/GenBank/DDBJ databases">
        <authorList>
            <consortium name="The Broad Institute Genome Sequencing Platform"/>
            <person name="Ward D."/>
            <person name="Feldgarden M."/>
            <person name="Earl A."/>
            <person name="Young S.K."/>
            <person name="Zeng Q."/>
            <person name="Koehrsen M."/>
            <person name="Alvarado L."/>
            <person name="Berlin A."/>
            <person name="Bochicchio J."/>
            <person name="Borenstein D."/>
            <person name="Chapman S.B."/>
            <person name="Chen Z."/>
            <person name="Engels R."/>
            <person name="Freedman E."/>
            <person name="Gellesch M."/>
            <person name="Goldberg J."/>
            <person name="Griggs A."/>
            <person name="Gujja S."/>
            <person name="Heilman E."/>
            <person name="Heiman D."/>
            <person name="Hepburn T."/>
            <person name="Howarth C."/>
            <person name="Jen D."/>
            <person name="Larson L."/>
            <person name="Lewis B."/>
            <person name="Mehta T."/>
            <person name="Park D."/>
            <person name="Pearson M."/>
            <person name="Roberts A."/>
            <person name="Saif S."/>
            <person name="Shea T."/>
            <person name="Shenoy N."/>
            <person name="Sisk P."/>
            <person name="Stolte C."/>
            <person name="Sykes S."/>
            <person name="Thomson T."/>
            <person name="Walk T."/>
            <person name="White J."/>
            <person name="Yandava C."/>
            <person name="Izard J."/>
            <person name="Baranova O.V."/>
            <person name="Blanton J.M."/>
            <person name="Tanner A.C."/>
            <person name="Dewhirst F.E."/>
            <person name="Haas B."/>
            <person name="Nusbaum C."/>
            <person name="Birren B."/>
        </authorList>
    </citation>
    <scope>NUCLEOTIDE SEQUENCE [LARGE SCALE GENOMIC DNA]</scope>
    <source>
        <strain evidence="5">1-1 BBBD Race 1</strain>
    </source>
</reference>
<evidence type="ECO:0000313" key="5">
    <source>
        <dbReference type="EMBL" id="OAV92241.1"/>
    </source>
</evidence>
<sequence length="449" mass="50348">MSSTYCLGKFSAPISSALHSARRGAPQMGFLQRGRFQLHVYCAPRERVGDLSPIASEHLKPLLGPISTCSTPPTSRKISPPDHNLIKLRLFVVTHQGTPPELWGCVFCHSHHVNLIHTAFAAAGIELTQIWNYHPSVFFNIPHLVIDRPEPGVTPHEALLISALSQCHTNLKPHQLSALEFLRRNESGSSEALLLWNHPTNAWIHQFMEQAGINTTEIPAAATSRGSILADNMGLGKTLTALTYVLATRDLAVEFQWANWNTRSSATLVICLLATLSNWENEIKLHFTDQAINYHVFHGPARKKLRKQDLQSALLVLTTYEMIGEGGNRSVRYQPTVESLDLCWFRIILDEAHLMRNPSAHRTQNIQQLQSQFLLCLTGTPVQNCLSDLQSLITTLNIAPWDNKLIWQRFLIPKVNCGAAEAIRSITQLMNSVCLRRTKEVFFEPTQEG</sequence>
<dbReference type="GO" id="GO:0005524">
    <property type="term" value="F:ATP binding"/>
    <property type="evidence" value="ECO:0007669"/>
    <property type="project" value="UniProtKB-KW"/>
</dbReference>
<proteinExistence type="predicted"/>
<keyword evidence="7" id="KW-1185">Reference proteome</keyword>
<keyword evidence="1" id="KW-0547">Nucleotide-binding</keyword>
<dbReference type="InterPro" id="IPR027417">
    <property type="entry name" value="P-loop_NTPase"/>
</dbReference>
<dbReference type="InterPro" id="IPR014001">
    <property type="entry name" value="Helicase_ATP-bd"/>
</dbReference>
<dbReference type="Proteomes" id="UP000005240">
    <property type="component" value="Unassembled WGS sequence"/>
</dbReference>
<dbReference type="SMART" id="SM00487">
    <property type="entry name" value="DEXDc"/>
    <property type="match status" value="1"/>
</dbReference>
<dbReference type="InterPro" id="IPR038718">
    <property type="entry name" value="SNF2-like_sf"/>
</dbReference>